<comment type="caution">
    <text evidence="1">The sequence shown here is derived from an EMBL/GenBank/DDBJ whole genome shotgun (WGS) entry which is preliminary data.</text>
</comment>
<dbReference type="Proteomes" id="UP001595711">
    <property type="component" value="Unassembled WGS sequence"/>
</dbReference>
<organism evidence="1 2">
    <name type="scientific">Ferrovibrio xuzhouensis</name>
    <dbReference type="NCBI Taxonomy" id="1576914"/>
    <lineage>
        <taxon>Bacteria</taxon>
        <taxon>Pseudomonadati</taxon>
        <taxon>Pseudomonadota</taxon>
        <taxon>Alphaproteobacteria</taxon>
        <taxon>Rhodospirillales</taxon>
        <taxon>Rhodospirillaceae</taxon>
        <taxon>Ferrovibrio</taxon>
    </lineage>
</organism>
<evidence type="ECO:0000313" key="1">
    <source>
        <dbReference type="EMBL" id="MFC3676786.1"/>
    </source>
</evidence>
<reference evidence="2" key="1">
    <citation type="journal article" date="2019" name="Int. J. Syst. Evol. Microbiol.">
        <title>The Global Catalogue of Microorganisms (GCM) 10K type strain sequencing project: providing services to taxonomists for standard genome sequencing and annotation.</title>
        <authorList>
            <consortium name="The Broad Institute Genomics Platform"/>
            <consortium name="The Broad Institute Genome Sequencing Center for Infectious Disease"/>
            <person name="Wu L."/>
            <person name="Ma J."/>
        </authorList>
    </citation>
    <scope>NUCLEOTIDE SEQUENCE [LARGE SCALE GENOMIC DNA]</scope>
    <source>
        <strain evidence="2">KCTC 42182</strain>
    </source>
</reference>
<name>A0ABV7VJQ9_9PROT</name>
<gene>
    <name evidence="1" type="ORF">ACFOOQ_14610</name>
</gene>
<keyword evidence="2" id="KW-1185">Reference proteome</keyword>
<dbReference type="EMBL" id="JBHRYJ010000003">
    <property type="protein sequence ID" value="MFC3676786.1"/>
    <property type="molecule type" value="Genomic_DNA"/>
</dbReference>
<evidence type="ECO:0008006" key="3">
    <source>
        <dbReference type="Google" id="ProtNLM"/>
    </source>
</evidence>
<dbReference type="RefSeq" id="WP_379727953.1">
    <property type="nucleotide sequence ID" value="NZ_JBHRYJ010000003.1"/>
</dbReference>
<evidence type="ECO:0000313" key="2">
    <source>
        <dbReference type="Proteomes" id="UP001595711"/>
    </source>
</evidence>
<sequence length="369" mass="38389">MVLAGGTALCGGMTPAQAGPLDLAAPLLGPCPLFPGPGDPVYCSAVLPPPAADTPAPAVLQVPPAAVVEVVPDIAWRDIDPYAIVFPAGALPELSPVSRLSGIDAAGDGLGLTVSRSDDASGLLSAAYDVPVRGDLQVHSHSALSQAPDADNSADVQTYDASSGLSVVYAAIPGVTLAVEPDVSVNWGDAMAGQTRVGVGNRLSTNLTRNLSVTLSAGYDSFFFAEDPLQNYRALQQRIATTWGRPGGWQFGLSASSSSEWSIYEERRVISPGVFVTMPLASDVSLTTRNDFGITRSNPYDSDTAARDDYRNTFGVQAVWKPAVLAGHGLRVMADYSLSYDTALAADSGLGNDVSLYDTAARLAVALRF</sequence>
<accession>A0ABV7VJQ9</accession>
<proteinExistence type="predicted"/>
<protein>
    <recommendedName>
        <fullName evidence="3">DUF3570 domain-containing protein</fullName>
    </recommendedName>
</protein>